<dbReference type="AlphaFoldDB" id="A0AAV5HKN2"/>
<evidence type="ECO:0000313" key="1">
    <source>
        <dbReference type="EMBL" id="GKU86323.1"/>
    </source>
</evidence>
<sequence>MQIALGKFDEAINTVKGVVNQTEKDGQNRVLIFILMAKPLCNQEKFGDSKRCLEIACGLLDKKEMDSPLEVAEAYSEDIHAI</sequence>
<dbReference type="PANTHER" id="PTHR47459">
    <property type="entry name" value="KINESIN LIGHT CHAIN-RELATED"/>
    <property type="match status" value="1"/>
</dbReference>
<organism evidence="1 2">
    <name type="scientific">Rubroshorea leprosula</name>
    <dbReference type="NCBI Taxonomy" id="152421"/>
    <lineage>
        <taxon>Eukaryota</taxon>
        <taxon>Viridiplantae</taxon>
        <taxon>Streptophyta</taxon>
        <taxon>Embryophyta</taxon>
        <taxon>Tracheophyta</taxon>
        <taxon>Spermatophyta</taxon>
        <taxon>Magnoliopsida</taxon>
        <taxon>eudicotyledons</taxon>
        <taxon>Gunneridae</taxon>
        <taxon>Pentapetalae</taxon>
        <taxon>rosids</taxon>
        <taxon>malvids</taxon>
        <taxon>Malvales</taxon>
        <taxon>Dipterocarpaceae</taxon>
        <taxon>Rubroshorea</taxon>
    </lineage>
</organism>
<dbReference type="Proteomes" id="UP001054252">
    <property type="component" value="Unassembled WGS sequence"/>
</dbReference>
<dbReference type="EMBL" id="BPVZ01000001">
    <property type="protein sequence ID" value="GKU86323.1"/>
    <property type="molecule type" value="Genomic_DNA"/>
</dbReference>
<proteinExistence type="predicted"/>
<dbReference type="PANTHER" id="PTHR47459:SF1">
    <property type="entry name" value="KINESIN LIGHT CHAIN-RELATED"/>
    <property type="match status" value="1"/>
</dbReference>
<name>A0AAV5HKN2_9ROSI</name>
<protein>
    <submittedName>
        <fullName evidence="1">Uncharacterized protein</fullName>
    </submittedName>
</protein>
<reference evidence="1 2" key="1">
    <citation type="journal article" date="2021" name="Commun. Biol.">
        <title>The genome of Shorea leprosula (Dipterocarpaceae) highlights the ecological relevance of drought in aseasonal tropical rainforests.</title>
        <authorList>
            <person name="Ng K.K.S."/>
            <person name="Kobayashi M.J."/>
            <person name="Fawcett J.A."/>
            <person name="Hatakeyama M."/>
            <person name="Paape T."/>
            <person name="Ng C.H."/>
            <person name="Ang C.C."/>
            <person name="Tnah L.H."/>
            <person name="Lee C.T."/>
            <person name="Nishiyama T."/>
            <person name="Sese J."/>
            <person name="O'Brien M.J."/>
            <person name="Copetti D."/>
            <person name="Mohd Noor M.I."/>
            <person name="Ong R.C."/>
            <person name="Putra M."/>
            <person name="Sireger I.Z."/>
            <person name="Indrioko S."/>
            <person name="Kosugi Y."/>
            <person name="Izuno A."/>
            <person name="Isagi Y."/>
            <person name="Lee S.L."/>
            <person name="Shimizu K.K."/>
        </authorList>
    </citation>
    <scope>NUCLEOTIDE SEQUENCE [LARGE SCALE GENOMIC DNA]</scope>
    <source>
        <strain evidence="1">214</strain>
    </source>
</reference>
<comment type="caution">
    <text evidence="1">The sequence shown here is derived from an EMBL/GenBank/DDBJ whole genome shotgun (WGS) entry which is preliminary data.</text>
</comment>
<evidence type="ECO:0000313" key="2">
    <source>
        <dbReference type="Proteomes" id="UP001054252"/>
    </source>
</evidence>
<keyword evidence="2" id="KW-1185">Reference proteome</keyword>
<accession>A0AAV5HKN2</accession>
<gene>
    <name evidence="1" type="ORF">SLEP1_g860</name>
</gene>